<sequence length="261" mass="27570">MSAKRKGNKSADPSVPVLKPTVSGKTGTSKPSTATWKEWEEEDEREDRVERKAVDKQKRGRSAFFALVRNALAVLLLAIVLSLQPFAIRPRQPGSNKVKAAPVPVLLAGAGHFGVKAGLSPARVNATLDSLGRALLFPNKYWALSRDKRAAPADKGAAGAWRKTRAALASTLEQTDRSLATHTLVFAGSALVLLGAAGAFLVSGAELLSLVGALLFFNGTRVSGLEAQPELYVLAVLAALMLSCSEVGRPAGVAKRKPKRA</sequence>
<keyword evidence="2" id="KW-1133">Transmembrane helix</keyword>
<proteinExistence type="predicted"/>
<feature type="transmembrane region" description="Helical" evidence="2">
    <location>
        <begin position="100"/>
        <end position="119"/>
    </location>
</feature>
<keyword evidence="2" id="KW-0472">Membrane</keyword>
<organism evidence="3 4">
    <name type="scientific">Diacronema lutheri</name>
    <name type="common">Unicellular marine alga</name>
    <name type="synonym">Monochrysis lutheri</name>
    <dbReference type="NCBI Taxonomy" id="2081491"/>
    <lineage>
        <taxon>Eukaryota</taxon>
        <taxon>Haptista</taxon>
        <taxon>Haptophyta</taxon>
        <taxon>Pavlovophyceae</taxon>
        <taxon>Pavlovales</taxon>
        <taxon>Pavlovaceae</taxon>
        <taxon>Diacronema</taxon>
    </lineage>
</organism>
<dbReference type="Proteomes" id="UP000751190">
    <property type="component" value="Unassembled WGS sequence"/>
</dbReference>
<accession>A0A8J5XSJ1</accession>
<feature type="compositionally biased region" description="Polar residues" evidence="1">
    <location>
        <begin position="23"/>
        <end position="32"/>
    </location>
</feature>
<evidence type="ECO:0000256" key="1">
    <source>
        <dbReference type="SAM" id="MobiDB-lite"/>
    </source>
</evidence>
<name>A0A8J5XSJ1_DIALT</name>
<reference evidence="3" key="1">
    <citation type="submission" date="2021-05" db="EMBL/GenBank/DDBJ databases">
        <title>The genome of the haptophyte Pavlova lutheri (Diacronema luteri, Pavlovales) - a model for lipid biosynthesis in eukaryotic algae.</title>
        <authorList>
            <person name="Hulatt C.J."/>
            <person name="Posewitz M.C."/>
        </authorList>
    </citation>
    <scope>NUCLEOTIDE SEQUENCE</scope>
    <source>
        <strain evidence="3">NIVA-4/92</strain>
    </source>
</reference>
<feature type="region of interest" description="Disordered" evidence="1">
    <location>
        <begin position="1"/>
        <end position="47"/>
    </location>
</feature>
<evidence type="ECO:0000313" key="3">
    <source>
        <dbReference type="EMBL" id="KAG8467627.1"/>
    </source>
</evidence>
<dbReference type="EMBL" id="JAGTXO010000005">
    <property type="protein sequence ID" value="KAG8467627.1"/>
    <property type="molecule type" value="Genomic_DNA"/>
</dbReference>
<gene>
    <name evidence="3" type="ORF">KFE25_006679</name>
</gene>
<dbReference type="AlphaFoldDB" id="A0A8J5XSJ1"/>
<protein>
    <submittedName>
        <fullName evidence="3">Uncharacterized protein</fullName>
    </submittedName>
</protein>
<evidence type="ECO:0000313" key="4">
    <source>
        <dbReference type="Proteomes" id="UP000751190"/>
    </source>
</evidence>
<evidence type="ECO:0000256" key="2">
    <source>
        <dbReference type="SAM" id="Phobius"/>
    </source>
</evidence>
<keyword evidence="2" id="KW-0812">Transmembrane</keyword>
<feature type="transmembrane region" description="Helical" evidence="2">
    <location>
        <begin position="231"/>
        <end position="251"/>
    </location>
</feature>
<comment type="caution">
    <text evidence="3">The sequence shown here is derived from an EMBL/GenBank/DDBJ whole genome shotgun (WGS) entry which is preliminary data.</text>
</comment>
<feature type="transmembrane region" description="Helical" evidence="2">
    <location>
        <begin position="66"/>
        <end position="88"/>
    </location>
</feature>
<feature type="transmembrane region" description="Helical" evidence="2">
    <location>
        <begin position="184"/>
        <end position="211"/>
    </location>
</feature>
<keyword evidence="4" id="KW-1185">Reference proteome</keyword>